<comment type="caution">
    <text evidence="1">The sequence shown here is derived from an EMBL/GenBank/DDBJ whole genome shotgun (WGS) entry which is preliminary data.</text>
</comment>
<sequence>MSRVSLPCHGGPGASSHEKLSQIALGRHRPRRHTPAYLARHGFLDLRNATIRMVQLSTALDGTWSDTLNFSPPRTTRRPRASHLACLVRHPPPNSRQSVPGRLPSTPSTPASPAGPHVGGGLTLQDSHRNPLTPPAAPRNCCRINRFHEPTMSVGAQLLSRGPAQARRCPRRGVEEP</sequence>
<name>A0ACC4DXW8_PURLI</name>
<accession>A0ACC4DXW8</accession>
<gene>
    <name evidence="1" type="ORF">ACCO45_005383</name>
</gene>
<keyword evidence="2" id="KW-1185">Reference proteome</keyword>
<evidence type="ECO:0000313" key="1">
    <source>
        <dbReference type="EMBL" id="KAL3960266.1"/>
    </source>
</evidence>
<reference evidence="1" key="1">
    <citation type="submission" date="2024-12" db="EMBL/GenBank/DDBJ databases">
        <title>Comparative genomics and development of molecular markers within Purpureocillium lilacinum and among Purpureocillium species.</title>
        <authorList>
            <person name="Yeh Z.-Y."/>
            <person name="Ni N.-T."/>
            <person name="Lo P.-H."/>
            <person name="Mushyakhwo K."/>
            <person name="Lin C.-F."/>
            <person name="Nai Y.-S."/>
        </authorList>
    </citation>
    <scope>NUCLEOTIDE SEQUENCE</scope>
    <source>
        <strain evidence="1">NCHU-NPUST-175</strain>
    </source>
</reference>
<evidence type="ECO:0000313" key="2">
    <source>
        <dbReference type="Proteomes" id="UP001638806"/>
    </source>
</evidence>
<dbReference type="EMBL" id="JBGNUJ010000004">
    <property type="protein sequence ID" value="KAL3960266.1"/>
    <property type="molecule type" value="Genomic_DNA"/>
</dbReference>
<proteinExistence type="predicted"/>
<dbReference type="Proteomes" id="UP001638806">
    <property type="component" value="Unassembled WGS sequence"/>
</dbReference>
<protein>
    <submittedName>
        <fullName evidence="1">Uncharacterized protein</fullName>
    </submittedName>
</protein>
<organism evidence="1 2">
    <name type="scientific">Purpureocillium lilacinum</name>
    <name type="common">Paecilomyces lilacinus</name>
    <dbReference type="NCBI Taxonomy" id="33203"/>
    <lineage>
        <taxon>Eukaryota</taxon>
        <taxon>Fungi</taxon>
        <taxon>Dikarya</taxon>
        <taxon>Ascomycota</taxon>
        <taxon>Pezizomycotina</taxon>
        <taxon>Sordariomycetes</taxon>
        <taxon>Hypocreomycetidae</taxon>
        <taxon>Hypocreales</taxon>
        <taxon>Ophiocordycipitaceae</taxon>
        <taxon>Purpureocillium</taxon>
    </lineage>
</organism>